<dbReference type="EMBL" id="BAABIS010000001">
    <property type="protein sequence ID" value="GAA4885570.1"/>
    <property type="molecule type" value="Genomic_DNA"/>
</dbReference>
<comment type="caution">
    <text evidence="1">The sequence shown here is derived from an EMBL/GenBank/DDBJ whole genome shotgun (WGS) entry which is preliminary data.</text>
</comment>
<name>A0ABP9F0X4_9ACTN</name>
<proteinExistence type="predicted"/>
<evidence type="ECO:0000313" key="1">
    <source>
        <dbReference type="EMBL" id="GAA4885570.1"/>
    </source>
</evidence>
<dbReference type="Proteomes" id="UP001501752">
    <property type="component" value="Unassembled WGS sequence"/>
</dbReference>
<organism evidence="1 2">
    <name type="scientific">Kitasatospora terrestris</name>
    <dbReference type="NCBI Taxonomy" id="258051"/>
    <lineage>
        <taxon>Bacteria</taxon>
        <taxon>Bacillati</taxon>
        <taxon>Actinomycetota</taxon>
        <taxon>Actinomycetes</taxon>
        <taxon>Kitasatosporales</taxon>
        <taxon>Streptomycetaceae</taxon>
        <taxon>Kitasatospora</taxon>
    </lineage>
</organism>
<reference evidence="2" key="1">
    <citation type="journal article" date="2019" name="Int. J. Syst. Evol. Microbiol.">
        <title>The Global Catalogue of Microorganisms (GCM) 10K type strain sequencing project: providing services to taxonomists for standard genome sequencing and annotation.</title>
        <authorList>
            <consortium name="The Broad Institute Genomics Platform"/>
            <consortium name="The Broad Institute Genome Sequencing Center for Infectious Disease"/>
            <person name="Wu L."/>
            <person name="Ma J."/>
        </authorList>
    </citation>
    <scope>NUCLEOTIDE SEQUENCE [LARGE SCALE GENOMIC DNA]</scope>
    <source>
        <strain evidence="2">JCM 13006</strain>
    </source>
</reference>
<accession>A0ABP9F0X4</accession>
<sequence>MGGDGTRDTSGGDGVRVFMALPAPEAADRDPFGQCLADVVRVLGLGVAREPGTDDPVWGHRVRAALREACERESAFPQEAFEVLLGAAVNDSNPSFNRWFVEAALNGFGRGRVRSRLIGYLRTGTDAERAGAARAWYWTALPLDHPQLRAAGPAGDRPEPDNGSVGVREWHEAALREFVDNEHLDVRRCILPGLPLRPSAYPAELHPLVDKAIAIARSHPDEYLRHRVEHQVRG</sequence>
<evidence type="ECO:0000313" key="2">
    <source>
        <dbReference type="Proteomes" id="UP001501752"/>
    </source>
</evidence>
<gene>
    <name evidence="1" type="ORF">GCM10023235_78310</name>
</gene>
<protein>
    <submittedName>
        <fullName evidence="1">Uncharacterized protein</fullName>
    </submittedName>
</protein>
<keyword evidence="2" id="KW-1185">Reference proteome</keyword>